<evidence type="ECO:0000313" key="4">
    <source>
        <dbReference type="Proteomes" id="UP000777661"/>
    </source>
</evidence>
<dbReference type="InterPro" id="IPR036291">
    <property type="entry name" value="NAD(P)-bd_dom_sf"/>
</dbReference>
<dbReference type="Pfam" id="PF22725">
    <property type="entry name" value="GFO_IDH_MocA_C3"/>
    <property type="match status" value="1"/>
</dbReference>
<evidence type="ECO:0000259" key="1">
    <source>
        <dbReference type="Pfam" id="PF01408"/>
    </source>
</evidence>
<dbReference type="RefSeq" id="WP_223004952.1">
    <property type="nucleotide sequence ID" value="NZ_JAHSQO010000003.1"/>
</dbReference>
<dbReference type="InterPro" id="IPR055170">
    <property type="entry name" value="GFO_IDH_MocA-like_dom"/>
</dbReference>
<evidence type="ECO:0000259" key="2">
    <source>
        <dbReference type="Pfam" id="PF22725"/>
    </source>
</evidence>
<dbReference type="SUPFAM" id="SSF55347">
    <property type="entry name" value="Glyceraldehyde-3-phosphate dehydrogenase-like, C-terminal domain"/>
    <property type="match status" value="1"/>
</dbReference>
<accession>A0ABS7R7U7</accession>
<dbReference type="Proteomes" id="UP000777661">
    <property type="component" value="Unassembled WGS sequence"/>
</dbReference>
<dbReference type="Gene3D" id="3.40.50.720">
    <property type="entry name" value="NAD(P)-binding Rossmann-like Domain"/>
    <property type="match status" value="1"/>
</dbReference>
<reference evidence="3 4" key="1">
    <citation type="submission" date="2021-06" db="EMBL/GenBank/DDBJ databases">
        <title>Nitratireductor porphyridii sp. nov., isolated from a small marine red alga, Porphyridium purpureum in South Korea.</title>
        <authorList>
            <person name="Kim K.H."/>
            <person name="Kristyanto S."/>
            <person name="Jeon C.O."/>
        </authorList>
    </citation>
    <scope>NUCLEOTIDE SEQUENCE [LARGE SCALE GENOMIC DNA]</scope>
    <source>
        <strain evidence="3 4">R6</strain>
    </source>
</reference>
<dbReference type="SUPFAM" id="SSF51735">
    <property type="entry name" value="NAD(P)-binding Rossmann-fold domains"/>
    <property type="match status" value="1"/>
</dbReference>
<dbReference type="EMBL" id="JAHSQO010000003">
    <property type="protein sequence ID" value="MBY8916719.1"/>
    <property type="molecule type" value="Genomic_DNA"/>
</dbReference>
<feature type="domain" description="GFO/IDH/MocA-like oxidoreductase" evidence="2">
    <location>
        <begin position="125"/>
        <end position="234"/>
    </location>
</feature>
<dbReference type="PANTHER" id="PTHR43377:SF6">
    <property type="entry name" value="GFO_IDH_MOCA-LIKE OXIDOREDUCTASE N-TERMINAL DOMAIN-CONTAINING PROTEIN"/>
    <property type="match status" value="1"/>
</dbReference>
<proteinExistence type="predicted"/>
<dbReference type="Gene3D" id="3.30.360.10">
    <property type="entry name" value="Dihydrodipicolinate Reductase, domain 2"/>
    <property type="match status" value="1"/>
</dbReference>
<protein>
    <submittedName>
        <fullName evidence="3">Gfo/Idh/MocA family oxidoreductase</fullName>
    </submittedName>
</protein>
<dbReference type="InterPro" id="IPR051450">
    <property type="entry name" value="Gfo/Idh/MocA_Oxidoreductases"/>
</dbReference>
<organism evidence="3 4">
    <name type="scientific">Nitratireductor rhodophyticola</name>
    <dbReference type="NCBI Taxonomy" id="2854036"/>
    <lineage>
        <taxon>Bacteria</taxon>
        <taxon>Pseudomonadati</taxon>
        <taxon>Pseudomonadota</taxon>
        <taxon>Alphaproteobacteria</taxon>
        <taxon>Hyphomicrobiales</taxon>
        <taxon>Phyllobacteriaceae</taxon>
        <taxon>Nitratireductor</taxon>
    </lineage>
</organism>
<sequence>MPSIAHMGYGYWGKNIARNLAELGFLKAVIDPDPGAAQNAAGTLGVTAASLDEVLADPGIDGLSIASPAEMHFDHAAAALQAGKHVFVEKPLALKADDARALCALAEEKGLVLMVGHLLQYHPIYRKLRELVEDGALGRILYAYSNRMSLGKFRIEENVLWSFAPHDISMLLGIFNEEPSHVSAQGNTSFTHGIADIVTAQMHFPSGGSAHIQTCWMHPFKEQRLTVIGNKAMAVFEDSNPNWSEKLKLYRHSFDTSGPVPIPQKADAETVEVEPAEPLKSECLHFAQCIDGKQRPRTDGDEGLRVLTVLERAESALQRNLEFQQSRGL</sequence>
<feature type="domain" description="Gfo/Idh/MocA-like oxidoreductase N-terminal" evidence="1">
    <location>
        <begin position="7"/>
        <end position="117"/>
    </location>
</feature>
<keyword evidence="4" id="KW-1185">Reference proteome</keyword>
<dbReference type="PANTHER" id="PTHR43377">
    <property type="entry name" value="BILIVERDIN REDUCTASE A"/>
    <property type="match status" value="1"/>
</dbReference>
<dbReference type="Pfam" id="PF01408">
    <property type="entry name" value="GFO_IDH_MocA"/>
    <property type="match status" value="1"/>
</dbReference>
<dbReference type="InterPro" id="IPR000683">
    <property type="entry name" value="Gfo/Idh/MocA-like_OxRdtase_N"/>
</dbReference>
<comment type="caution">
    <text evidence="3">The sequence shown here is derived from an EMBL/GenBank/DDBJ whole genome shotgun (WGS) entry which is preliminary data.</text>
</comment>
<gene>
    <name evidence="3" type="ORF">KVG22_08980</name>
</gene>
<name>A0ABS7R7U7_9HYPH</name>
<evidence type="ECO:0000313" key="3">
    <source>
        <dbReference type="EMBL" id="MBY8916719.1"/>
    </source>
</evidence>